<keyword evidence="3" id="KW-1185">Reference proteome</keyword>
<comment type="caution">
    <text evidence="2">The sequence shown here is derived from an EMBL/GenBank/DDBJ whole genome shotgun (WGS) entry which is preliminary data.</text>
</comment>
<evidence type="ECO:0000313" key="3">
    <source>
        <dbReference type="Proteomes" id="UP000187283"/>
    </source>
</evidence>
<proteinExistence type="predicted"/>
<dbReference type="Proteomes" id="UP000187283">
    <property type="component" value="Unassembled WGS sequence"/>
</dbReference>
<feature type="compositionally biased region" description="Low complexity" evidence="1">
    <location>
        <begin position="983"/>
        <end position="995"/>
    </location>
</feature>
<gene>
    <name evidence="2" type="ORF">AYI70_g11464</name>
</gene>
<dbReference type="AlphaFoldDB" id="A0A1R1X1P3"/>
<organism evidence="2 3">
    <name type="scientific">Smittium culicis</name>
    <dbReference type="NCBI Taxonomy" id="133412"/>
    <lineage>
        <taxon>Eukaryota</taxon>
        <taxon>Fungi</taxon>
        <taxon>Fungi incertae sedis</taxon>
        <taxon>Zoopagomycota</taxon>
        <taxon>Kickxellomycotina</taxon>
        <taxon>Harpellomycetes</taxon>
        <taxon>Harpellales</taxon>
        <taxon>Legeriomycetaceae</taxon>
        <taxon>Smittium</taxon>
    </lineage>
</organism>
<dbReference type="EMBL" id="LSSN01005762">
    <property type="protein sequence ID" value="OMJ08566.1"/>
    <property type="molecule type" value="Genomic_DNA"/>
</dbReference>
<feature type="region of interest" description="Disordered" evidence="1">
    <location>
        <begin position="15"/>
        <end position="42"/>
    </location>
</feature>
<name>A0A1R1X1P3_9FUNG</name>
<feature type="region of interest" description="Disordered" evidence="1">
    <location>
        <begin position="974"/>
        <end position="998"/>
    </location>
</feature>
<feature type="region of interest" description="Disordered" evidence="1">
    <location>
        <begin position="1058"/>
        <end position="1088"/>
    </location>
</feature>
<evidence type="ECO:0000256" key="1">
    <source>
        <dbReference type="SAM" id="MobiDB-lite"/>
    </source>
</evidence>
<dbReference type="OrthoDB" id="5768427at2759"/>
<sequence length="1088" mass="124220">MFRLIINQLINTYPNPKSVQTPTAKSKRSSKRSESRTMNKRNNSHKNYFLKSALNIFSRIYKELDIVQNTIKDEITPPKVSRPVKLTIFVPSNKAFVELSFIRVCADGKCYIPSNNQLSVYDQTLIPNNRLITNINQDEITLEKAFNLIEDCKKKYYLDQNPVNKDNSNTGYGNIGINNSGICNLGNGNTGNFNFGDRNSGSNNFGNDNTIDFNIGNNDVFMFGKNDPSLTSRNLKAVKRSNTPKIKREKFNTGVDLKMNKRQTQPVNNDLIISGHNLGFNRGMLSDTLLSQIKSLRLDNNGNVVRVDENNIPVNNQIILSGDKKQPEILTKNKKLYELFPEEAEATIMYHFLSGLLSNQEFSKSEKCKDKGDYFKYKTFNTLMNFPKFVNLGPGEPQKVTIKTTCDQKNLVIDGSNIFENNKLVENTMFYPDAINKDTENTSSSQESILCPNDDIIDIIVIDSFLKIPKNYDFSLKNSYDASEFINLVNFYNENPGGIIKPYINKFNDIYTDKNIVGFIRLDKILADDNSRQGDGVEKRNIADATNIINSTFSRTLNSESHKKLKSKNQKNTLNPIMPEKLVVKRSNTKIKNYNKISNKYNKINSQNVKKNRYFNRSSEINKKPEETNIERKYTNKKTNINKGNIISATKNDSKIHFNKTGLEIKNYDNSTKDIKKNSKPTIEKKSLMNLADSTFSYTSRDEIDDEEFDDEFDGETNYYGSTTEPLDFGDFIFSRLLVNPSINSFGLLNDLQKISIKNQITVKPFHVNIEDISRSVHTQSGVIHFYHDRTDYSDCSTDPDFCSPLDMFQPVCIDKDKICNESEKKLIYNIEYINYLLDKVGVSNIYTDNISSKKRNLVSISNELEYDKPSKKNSTAISSFKKDEYVQKTSVPKTYNPRILVNKQNSEYKRDHDINEKFKTTEKVTQIQKNMNYSGYIAKRSLDITTLPQEQSTNVDSPKYLNEQKEAHINIINEISKKNPYSEKSTSSNNDSSSRTPAYVYSNKHNDKLVRKTSIPISIPTNIKHNTIVIKKTISKKIPNPNKSYSSTAINVNLSGTNDVYRDKNSGIKGTETSKQAADSREISLDF</sequence>
<evidence type="ECO:0000313" key="2">
    <source>
        <dbReference type="EMBL" id="OMJ08566.1"/>
    </source>
</evidence>
<feature type="compositionally biased region" description="Basic and acidic residues" evidence="1">
    <location>
        <begin position="1079"/>
        <end position="1088"/>
    </location>
</feature>
<reference evidence="2 3" key="1">
    <citation type="submission" date="2017-01" db="EMBL/GenBank/DDBJ databases">
        <authorList>
            <person name="Mah S.A."/>
            <person name="Swanson W.J."/>
            <person name="Moy G.W."/>
            <person name="Vacquier V.D."/>
        </authorList>
    </citation>
    <scope>NUCLEOTIDE SEQUENCE [LARGE SCALE GENOMIC DNA]</scope>
    <source>
        <strain evidence="2 3">GSMNP</strain>
    </source>
</reference>
<protein>
    <submittedName>
        <fullName evidence="2">Uncharacterized protein</fullName>
    </submittedName>
</protein>
<accession>A0A1R1X1P3</accession>
<feature type="compositionally biased region" description="Polar residues" evidence="1">
    <location>
        <begin position="15"/>
        <end position="24"/>
    </location>
</feature>